<feature type="active site" description="Proton acceptor" evidence="2">
    <location>
        <position position="543"/>
    </location>
</feature>
<sequence length="573" mass="62761">MADTFDFIIVGAGTAGSLLAHRLSHAPARPSVLLVEAGSNPDGEYLRAPFHRYTPAFLRPDLDHGYVSTPQKELNDRVIPYNRGKGLGGSSILNFQVYLYGSEEDYNYWAEVVGDENWRWEHTKKSFHAIENYDFSGAEKYEHLAKPDLKEHGSEGQVKVSLPPELEKGFASGMEALIKSGEKINLDANSGDPMGISIFPASASADGRTTSAIAHLVDPPKNLTIWTGATVSRLELSGTKVTGIETTDGRKASSQKEVIIASGTIDTPRLLLLNGIGPEEELKNLGIPVVKDLPGVGKQLHDHVMTFLCAEVDDTQNDRYAWESDTNMVMEADALWKKDRTGKFSLVHSGLWGGFLKHPELENISEYKELDKATQEFLAREKVPTYEFIGPSILLPPGAQLSKGSSYLTFVAILMNAQSKGSVTLQSSDPVDKPVIELNYLSHPYDKRMMRETVRQSWTKIYENPDIKPLVKKTLHGPATLSDEDIDAFVKEAASTVWHANGTAMMGQSSNPLAVVDSKFRVFGVDGLRIADLSVCPLTTNNHSQATAYLVGQKAAETLIAEYQLGAAKADTP</sequence>
<dbReference type="Proteomes" id="UP000700596">
    <property type="component" value="Unassembled WGS sequence"/>
</dbReference>
<gene>
    <name evidence="6" type="ORF">B0J11DRAFT_117707</name>
</gene>
<evidence type="ECO:0000256" key="4">
    <source>
        <dbReference type="RuleBase" id="RU003968"/>
    </source>
</evidence>
<comment type="caution">
    <text evidence="6">The sequence shown here is derived from an EMBL/GenBank/DDBJ whole genome shotgun (WGS) entry which is preliminary data.</text>
</comment>
<feature type="binding site" evidence="3">
    <location>
        <begin position="498"/>
        <end position="499"/>
    </location>
    <ligand>
        <name>FAD</name>
        <dbReference type="ChEBI" id="CHEBI:57692"/>
    </ligand>
</feature>
<dbReference type="GO" id="GO:0016614">
    <property type="term" value="F:oxidoreductase activity, acting on CH-OH group of donors"/>
    <property type="evidence" value="ECO:0007669"/>
    <property type="project" value="InterPro"/>
</dbReference>
<evidence type="ECO:0000256" key="2">
    <source>
        <dbReference type="PIRSR" id="PIRSR000137-1"/>
    </source>
</evidence>
<protein>
    <submittedName>
        <fullName evidence="6">Choline dehydrogenase</fullName>
    </submittedName>
</protein>
<evidence type="ECO:0000313" key="6">
    <source>
        <dbReference type="EMBL" id="KAH7116109.1"/>
    </source>
</evidence>
<comment type="cofactor">
    <cofactor evidence="3">
        <name>FAD</name>
        <dbReference type="ChEBI" id="CHEBI:57692"/>
    </cofactor>
</comment>
<evidence type="ECO:0000256" key="3">
    <source>
        <dbReference type="PIRSR" id="PIRSR000137-2"/>
    </source>
</evidence>
<accession>A0A9P9DBH3</accession>
<name>A0A9P9DBH3_9PLEO</name>
<dbReference type="OrthoDB" id="269227at2759"/>
<dbReference type="Pfam" id="PF05199">
    <property type="entry name" value="GMC_oxred_C"/>
    <property type="match status" value="1"/>
</dbReference>
<keyword evidence="3 4" id="KW-0274">FAD</keyword>
<dbReference type="PROSITE" id="PS00623">
    <property type="entry name" value="GMC_OXRED_1"/>
    <property type="match status" value="1"/>
</dbReference>
<feature type="binding site" evidence="3">
    <location>
        <begin position="94"/>
        <end position="97"/>
    </location>
    <ligand>
        <name>FAD</name>
        <dbReference type="ChEBI" id="CHEBI:57692"/>
    </ligand>
</feature>
<dbReference type="Gene3D" id="3.30.560.10">
    <property type="entry name" value="Glucose Oxidase, domain 3"/>
    <property type="match status" value="1"/>
</dbReference>
<organism evidence="6 7">
    <name type="scientific">Dendryphion nanum</name>
    <dbReference type="NCBI Taxonomy" id="256645"/>
    <lineage>
        <taxon>Eukaryota</taxon>
        <taxon>Fungi</taxon>
        <taxon>Dikarya</taxon>
        <taxon>Ascomycota</taxon>
        <taxon>Pezizomycotina</taxon>
        <taxon>Dothideomycetes</taxon>
        <taxon>Pleosporomycetidae</taxon>
        <taxon>Pleosporales</taxon>
        <taxon>Torulaceae</taxon>
        <taxon>Dendryphion</taxon>
    </lineage>
</organism>
<dbReference type="PIRSF" id="PIRSF000137">
    <property type="entry name" value="Alcohol_oxidase"/>
    <property type="match status" value="1"/>
</dbReference>
<evidence type="ECO:0000259" key="5">
    <source>
        <dbReference type="PROSITE" id="PS00623"/>
    </source>
</evidence>
<feature type="active site" description="Proton donor" evidence="2">
    <location>
        <position position="499"/>
    </location>
</feature>
<dbReference type="InterPro" id="IPR012132">
    <property type="entry name" value="GMC_OxRdtase"/>
</dbReference>
<comment type="similarity">
    <text evidence="1 4">Belongs to the GMC oxidoreductase family.</text>
</comment>
<dbReference type="PANTHER" id="PTHR11552">
    <property type="entry name" value="GLUCOSE-METHANOL-CHOLINE GMC OXIDOREDUCTASE"/>
    <property type="match status" value="1"/>
</dbReference>
<dbReference type="InterPro" id="IPR036188">
    <property type="entry name" value="FAD/NAD-bd_sf"/>
</dbReference>
<keyword evidence="4" id="KW-0285">Flavoprotein</keyword>
<keyword evidence="7" id="KW-1185">Reference proteome</keyword>
<feature type="domain" description="Glucose-methanol-choline oxidoreductase N-terminal" evidence="5">
    <location>
        <begin position="84"/>
        <end position="107"/>
    </location>
</feature>
<dbReference type="GO" id="GO:0050660">
    <property type="term" value="F:flavin adenine dinucleotide binding"/>
    <property type="evidence" value="ECO:0007669"/>
    <property type="project" value="InterPro"/>
</dbReference>
<dbReference type="PANTHER" id="PTHR11552:SF134">
    <property type="entry name" value="GLUCOSE-METHANOL-CHOLINE OXIDOREDUCTASE N-TERMINAL DOMAIN-CONTAINING PROTEIN"/>
    <property type="match status" value="1"/>
</dbReference>
<dbReference type="Pfam" id="PF00732">
    <property type="entry name" value="GMC_oxred_N"/>
    <property type="match status" value="1"/>
</dbReference>
<evidence type="ECO:0000256" key="1">
    <source>
        <dbReference type="ARBA" id="ARBA00010790"/>
    </source>
</evidence>
<evidence type="ECO:0000313" key="7">
    <source>
        <dbReference type="Proteomes" id="UP000700596"/>
    </source>
</evidence>
<feature type="binding site" evidence="3">
    <location>
        <position position="231"/>
    </location>
    <ligand>
        <name>FAD</name>
        <dbReference type="ChEBI" id="CHEBI:57692"/>
    </ligand>
</feature>
<dbReference type="InterPro" id="IPR007867">
    <property type="entry name" value="GMC_OxRtase_C"/>
</dbReference>
<dbReference type="SUPFAM" id="SSF54373">
    <property type="entry name" value="FAD-linked reductases, C-terminal domain"/>
    <property type="match status" value="1"/>
</dbReference>
<dbReference type="SUPFAM" id="SSF51905">
    <property type="entry name" value="FAD/NAD(P)-binding domain"/>
    <property type="match status" value="1"/>
</dbReference>
<dbReference type="AlphaFoldDB" id="A0A9P9DBH3"/>
<proteinExistence type="inferred from homology"/>
<dbReference type="EMBL" id="JAGMWT010000015">
    <property type="protein sequence ID" value="KAH7116109.1"/>
    <property type="molecule type" value="Genomic_DNA"/>
</dbReference>
<dbReference type="InterPro" id="IPR000172">
    <property type="entry name" value="GMC_OxRdtase_N"/>
</dbReference>
<reference evidence="6" key="1">
    <citation type="journal article" date="2021" name="Nat. Commun.">
        <title>Genetic determinants of endophytism in the Arabidopsis root mycobiome.</title>
        <authorList>
            <person name="Mesny F."/>
            <person name="Miyauchi S."/>
            <person name="Thiergart T."/>
            <person name="Pickel B."/>
            <person name="Atanasova L."/>
            <person name="Karlsson M."/>
            <person name="Huettel B."/>
            <person name="Barry K.W."/>
            <person name="Haridas S."/>
            <person name="Chen C."/>
            <person name="Bauer D."/>
            <person name="Andreopoulos W."/>
            <person name="Pangilinan J."/>
            <person name="LaButti K."/>
            <person name="Riley R."/>
            <person name="Lipzen A."/>
            <person name="Clum A."/>
            <person name="Drula E."/>
            <person name="Henrissat B."/>
            <person name="Kohler A."/>
            <person name="Grigoriev I.V."/>
            <person name="Martin F.M."/>
            <person name="Hacquard S."/>
        </authorList>
    </citation>
    <scope>NUCLEOTIDE SEQUENCE</scope>
    <source>
        <strain evidence="6">MPI-CAGE-CH-0243</strain>
    </source>
</reference>
<dbReference type="Gene3D" id="3.50.50.60">
    <property type="entry name" value="FAD/NAD(P)-binding domain"/>
    <property type="match status" value="1"/>
</dbReference>